<feature type="compositionally biased region" description="Polar residues" evidence="1">
    <location>
        <begin position="1295"/>
        <end position="1308"/>
    </location>
</feature>
<reference evidence="2" key="1">
    <citation type="submission" date="2024-06" db="EMBL/GenBank/DDBJ databases">
        <authorList>
            <person name="Liu X."/>
            <person name="Lenzi L."/>
            <person name="Haldenby T S."/>
            <person name="Uol C."/>
        </authorList>
    </citation>
    <scope>NUCLEOTIDE SEQUENCE</scope>
</reference>
<evidence type="ECO:0000313" key="3">
    <source>
        <dbReference type="Proteomes" id="UP001497525"/>
    </source>
</evidence>
<feature type="region of interest" description="Disordered" evidence="1">
    <location>
        <begin position="1"/>
        <end position="50"/>
    </location>
</feature>
<feature type="compositionally biased region" description="Basic and acidic residues" evidence="1">
    <location>
        <begin position="1385"/>
        <end position="1404"/>
    </location>
</feature>
<feature type="compositionally biased region" description="Polar residues" evidence="1">
    <location>
        <begin position="1319"/>
        <end position="1329"/>
    </location>
</feature>
<sequence length="1458" mass="165052">MSLSPAKSRTGEGDPKQEDDTIAEDAILNRLDQQENCSENEDAENKPDEKKRCPWKWRFHPKVSKEQIRWQLHRSKKRMEEHVCYPWLRRLFFHLSHYFPNLHGNQRSRSRYSARSGYAAPRGDRSSSLNNEDMIRSTLRTSMFPFDESGHIGSDVMRPTSPQLATRGGSKRGTVRRHRRPLQRQKSSGMPDFEYLFAQAEQISDLSVDTSSPMCSQRPKSGGRQELDSGARCSKTTPGSKRQKGQNNPTCDICDVDNDELLDYWDDYSIPNVNDLSQTRRSKNKSIRHNSPRTQKSRHSRYLGKESKLSSLEGYRDSINECSFEDDPRAQDEDMMPVFNDYSNTSSRSIPNNQRSQRSGTGGQRNSSDKRSYIQFRRVQARRHSSTSQVESFGQFASARIPPKSGADDIGQMRTTEPPRTPVSVSANAPLMEERVPMNKNFESWLEEAVNITRLKQNRRRGNICRMSSGDTAYEFTNEVNPQLPHSFDVPVANGSFDHYPMYRQPYSLNNQQFSTGAKPMFSESMRSSESPHFIVPSLTVDSNDDGLPASASMEQEDPSLNSAQMFLNPISHGERFCAQRRYSDYPCTESRQHQSESYEPVTYHANVGKQLSCSMRFKPVHTSQSPPCAGSLLMTPAFRERAGSYQGPASRNYVAAEPNPDDISEQMQTLCLYGDQSNSCDQFDFSKQSRSFSSPRRKRLFRAVREDSDPSRRAPNDQQIVGQPRHLFYRSPPKPVPGQFRSRLLSSHKSWQESSLSTGDQRSPPKGTISETPMSGQLSMDSDKFNPSVFLRQPNLPAYLGRRYSHHLKPLDAWTNRQSQSMEVVTIGQTTPETIIGNSAQCMPAAKPQPRKMPVVYSRSMQQSTSSFPPQWSDFLSGPELSLTSPFNSSNVTPDSQKTKFQYDQPFERRIFRPKLSAEFHTHSASGSPGSPHMRNPMLKAFAAGNRERPRLTPPHSLHPCDIQNERKVRSFEFNVSTDRPSDRCSNQTYLMLPNHFSSESSRRGSALSGASFHSAIEPPTTHVHGPELITNIPSLPLNQQTRNTKLIPPDLTFSPASRRTSIMEDGEQIMGDMILQDLLLNSSEPPEPELLPKIEKDQTCLRIDTTKTATKQRSLEYWKEPKTVSSTLGQFYSPQRRPSREYESGLIVTPSHACLHGSFQKVFDPNNGLNVPHPHSRLPYNSHSVEFTSNHGNRGISSPPHSHEDLRRSRSQFASSNFSTYPPNTKQLNNSSPNQARSGQPLNEPGVGESNRSSRKHRSSDRRRSPVVPGERCRARSAVGAFKKDEWSKTKANKNNSRPKTANPELTTKRVSRNLGAMSTRNKSAETSKLGVPYEGENCEGRNYLFRSSSTHESTVDPKLLQPSLRPVVDSSDESVTDEEETNTVRREDDRVGRNKSAEREIMTSPSFIQTPSRPLTDHHAARRRSFLALYWQQAVERSGNTSLDSFDTLRTDTDP</sequence>
<feature type="compositionally biased region" description="Basic residues" evidence="1">
    <location>
        <begin position="169"/>
        <end position="183"/>
    </location>
</feature>
<feature type="region of interest" description="Disordered" evidence="1">
    <location>
        <begin position="322"/>
        <end position="372"/>
    </location>
</feature>
<feature type="compositionally biased region" description="Basic and acidic residues" evidence="1">
    <location>
        <begin position="705"/>
        <end position="716"/>
    </location>
</feature>
<feature type="compositionally biased region" description="Polar residues" evidence="1">
    <location>
        <begin position="341"/>
        <end position="359"/>
    </location>
</feature>
<dbReference type="EMBL" id="CAXLJL010000634">
    <property type="protein sequence ID" value="CAL5139748.1"/>
    <property type="molecule type" value="Genomic_DNA"/>
</dbReference>
<name>A0AAV2TR81_CALDB</name>
<accession>A0AAV2TR81</accession>
<feature type="region of interest" description="Disordered" evidence="1">
    <location>
        <begin position="104"/>
        <end position="131"/>
    </location>
</feature>
<feature type="compositionally biased region" description="Basic and acidic residues" evidence="1">
    <location>
        <begin position="9"/>
        <end position="19"/>
    </location>
</feature>
<feature type="region of interest" description="Disordered" evidence="1">
    <location>
        <begin position="272"/>
        <end position="309"/>
    </location>
</feature>
<evidence type="ECO:0000313" key="2">
    <source>
        <dbReference type="EMBL" id="CAL5139748.1"/>
    </source>
</evidence>
<protein>
    <submittedName>
        <fullName evidence="2">Uncharacterized protein</fullName>
    </submittedName>
</protein>
<feature type="compositionally biased region" description="Polar residues" evidence="1">
    <location>
        <begin position="745"/>
        <end position="762"/>
    </location>
</feature>
<evidence type="ECO:0000256" key="1">
    <source>
        <dbReference type="SAM" id="MobiDB-lite"/>
    </source>
</evidence>
<organism evidence="2 3">
    <name type="scientific">Calicophoron daubneyi</name>
    <name type="common">Rumen fluke</name>
    <name type="synonym">Paramphistomum daubneyi</name>
    <dbReference type="NCBI Taxonomy" id="300641"/>
    <lineage>
        <taxon>Eukaryota</taxon>
        <taxon>Metazoa</taxon>
        <taxon>Spiralia</taxon>
        <taxon>Lophotrochozoa</taxon>
        <taxon>Platyhelminthes</taxon>
        <taxon>Trematoda</taxon>
        <taxon>Digenea</taxon>
        <taxon>Plagiorchiida</taxon>
        <taxon>Pronocephalata</taxon>
        <taxon>Paramphistomoidea</taxon>
        <taxon>Paramphistomidae</taxon>
        <taxon>Calicophoron</taxon>
    </lineage>
</organism>
<feature type="compositionally biased region" description="Basic residues" evidence="1">
    <location>
        <begin position="280"/>
        <end position="302"/>
    </location>
</feature>
<dbReference type="Proteomes" id="UP001497525">
    <property type="component" value="Unassembled WGS sequence"/>
</dbReference>
<feature type="compositionally biased region" description="Polar residues" evidence="1">
    <location>
        <begin position="234"/>
        <end position="250"/>
    </location>
</feature>
<feature type="compositionally biased region" description="Polar residues" evidence="1">
    <location>
        <begin position="206"/>
        <end position="219"/>
    </location>
</feature>
<feature type="compositionally biased region" description="Polar residues" evidence="1">
    <location>
        <begin position="770"/>
        <end position="781"/>
    </location>
</feature>
<feature type="region of interest" description="Disordered" evidence="1">
    <location>
        <begin position="705"/>
        <end position="782"/>
    </location>
</feature>
<feature type="region of interest" description="Disordered" evidence="1">
    <location>
        <begin position="1168"/>
        <end position="1336"/>
    </location>
</feature>
<feature type="region of interest" description="Disordered" evidence="1">
    <location>
        <begin position="151"/>
        <end position="191"/>
    </location>
</feature>
<feature type="region of interest" description="Disordered" evidence="1">
    <location>
        <begin position="1351"/>
        <end position="1419"/>
    </location>
</feature>
<comment type="caution">
    <text evidence="2">The sequence shown here is derived from an EMBL/GenBank/DDBJ whole genome shotgun (WGS) entry which is preliminary data.</text>
</comment>
<feature type="region of interest" description="Disordered" evidence="1">
    <location>
        <begin position="206"/>
        <end position="251"/>
    </location>
</feature>
<feature type="compositionally biased region" description="Acidic residues" evidence="1">
    <location>
        <begin position="1373"/>
        <end position="1384"/>
    </location>
</feature>
<feature type="region of interest" description="Disordered" evidence="1">
    <location>
        <begin position="399"/>
        <end position="425"/>
    </location>
</feature>
<feature type="compositionally biased region" description="Polar residues" evidence="1">
    <location>
        <begin position="1213"/>
        <end position="1243"/>
    </location>
</feature>
<gene>
    <name evidence="2" type="ORF">CDAUBV1_LOCUS14944</name>
</gene>
<feature type="compositionally biased region" description="Polar residues" evidence="1">
    <location>
        <begin position="1181"/>
        <end position="1202"/>
    </location>
</feature>
<proteinExistence type="predicted"/>
<feature type="compositionally biased region" description="Polar residues" evidence="1">
    <location>
        <begin position="1406"/>
        <end position="1416"/>
    </location>
</feature>